<dbReference type="EMBL" id="BMAR01000011">
    <property type="protein sequence ID" value="GFR45953.1"/>
    <property type="molecule type" value="Genomic_DNA"/>
</dbReference>
<evidence type="ECO:0000313" key="2">
    <source>
        <dbReference type="EMBL" id="GFR45953.1"/>
    </source>
</evidence>
<organism evidence="2 3">
    <name type="scientific">Astrephomene gubernaculifera</name>
    <dbReference type="NCBI Taxonomy" id="47775"/>
    <lineage>
        <taxon>Eukaryota</taxon>
        <taxon>Viridiplantae</taxon>
        <taxon>Chlorophyta</taxon>
        <taxon>core chlorophytes</taxon>
        <taxon>Chlorophyceae</taxon>
        <taxon>CS clade</taxon>
        <taxon>Chlamydomonadales</taxon>
        <taxon>Astrephomenaceae</taxon>
        <taxon>Astrephomene</taxon>
    </lineage>
</organism>
<proteinExistence type="predicted"/>
<dbReference type="Gene3D" id="2.130.10.30">
    <property type="entry name" value="Regulator of chromosome condensation 1/beta-lactamase-inhibitor protein II"/>
    <property type="match status" value="1"/>
</dbReference>
<reference evidence="2 3" key="1">
    <citation type="journal article" date="2021" name="Sci. Rep.">
        <title>Genome sequencing of the multicellular alga Astrephomene provides insights into convergent evolution of germ-soma differentiation.</title>
        <authorList>
            <person name="Yamashita S."/>
            <person name="Yamamoto K."/>
            <person name="Matsuzaki R."/>
            <person name="Suzuki S."/>
            <person name="Yamaguchi H."/>
            <person name="Hirooka S."/>
            <person name="Minakuchi Y."/>
            <person name="Miyagishima S."/>
            <person name="Kawachi M."/>
            <person name="Toyoda A."/>
            <person name="Nozaki H."/>
        </authorList>
    </citation>
    <scope>NUCLEOTIDE SEQUENCE [LARGE SCALE GENOMIC DNA]</scope>
    <source>
        <strain evidence="2 3">NIES-4017</strain>
    </source>
</reference>
<dbReference type="InterPro" id="IPR009091">
    <property type="entry name" value="RCC1/BLIP-II"/>
</dbReference>
<name>A0AAD3DSQ1_9CHLO</name>
<feature type="non-terminal residue" evidence="2">
    <location>
        <position position="1"/>
    </location>
</feature>
<feature type="region of interest" description="Disordered" evidence="1">
    <location>
        <begin position="18"/>
        <end position="81"/>
    </location>
</feature>
<feature type="compositionally biased region" description="Low complexity" evidence="1">
    <location>
        <begin position="45"/>
        <end position="56"/>
    </location>
</feature>
<feature type="non-terminal residue" evidence="2">
    <location>
        <position position="102"/>
    </location>
</feature>
<evidence type="ECO:0000256" key="1">
    <source>
        <dbReference type="SAM" id="MobiDB-lite"/>
    </source>
</evidence>
<dbReference type="Proteomes" id="UP001054857">
    <property type="component" value="Unassembled WGS sequence"/>
</dbReference>
<comment type="caution">
    <text evidence="2">The sequence shown here is derived from an EMBL/GenBank/DDBJ whole genome shotgun (WGS) entry which is preliminary data.</text>
</comment>
<dbReference type="AlphaFoldDB" id="A0AAD3DSQ1"/>
<sequence length="102" mass="10314">RHSLAVTDRGALFAWGAAGSGRLGLGPPPPPAVHLQRHPGGEGDTTGSSSSSSTGDPWVEWLPRHVAGTGSHDRSSSRGSASLHGLRVVRVFAGHGATSGCT</sequence>
<keyword evidence="3" id="KW-1185">Reference proteome</keyword>
<dbReference type="SUPFAM" id="SSF50985">
    <property type="entry name" value="RCC1/BLIP-II"/>
    <property type="match status" value="1"/>
</dbReference>
<gene>
    <name evidence="2" type="ORF">Agub_g7419</name>
</gene>
<protein>
    <submittedName>
        <fullName evidence="2">Uncharacterized protein</fullName>
    </submittedName>
</protein>
<evidence type="ECO:0000313" key="3">
    <source>
        <dbReference type="Proteomes" id="UP001054857"/>
    </source>
</evidence>
<accession>A0AAD3DSQ1</accession>